<dbReference type="Gene3D" id="3.90.550.10">
    <property type="entry name" value="Spore Coat Polysaccharide Biosynthesis Protein SpsA, Chain A"/>
    <property type="match status" value="1"/>
</dbReference>
<dbReference type="CDD" id="cd00761">
    <property type="entry name" value="Glyco_tranf_GTA_type"/>
    <property type="match status" value="1"/>
</dbReference>
<dbReference type="OrthoDB" id="3171021at2"/>
<keyword evidence="2" id="KW-0812">Transmembrane</keyword>
<dbReference type="AlphaFoldDB" id="A0A2S0WX33"/>
<keyword evidence="2" id="KW-1133">Transmembrane helix</keyword>
<feature type="compositionally biased region" description="Polar residues" evidence="1">
    <location>
        <begin position="1"/>
        <end position="10"/>
    </location>
</feature>
<dbReference type="GO" id="GO:0016740">
    <property type="term" value="F:transferase activity"/>
    <property type="evidence" value="ECO:0007669"/>
    <property type="project" value="UniProtKB-KW"/>
</dbReference>
<feature type="transmembrane region" description="Helical" evidence="2">
    <location>
        <begin position="344"/>
        <end position="367"/>
    </location>
</feature>
<evidence type="ECO:0000256" key="1">
    <source>
        <dbReference type="SAM" id="MobiDB-lite"/>
    </source>
</evidence>
<dbReference type="Proteomes" id="UP000244729">
    <property type="component" value="Chromosome"/>
</dbReference>
<dbReference type="EMBL" id="CP028913">
    <property type="protein sequence ID" value="AWB95907.1"/>
    <property type="molecule type" value="Genomic_DNA"/>
</dbReference>
<organism evidence="4 5">
    <name type="scientific">Agromyces badenianii</name>
    <dbReference type="NCBI Taxonomy" id="2080742"/>
    <lineage>
        <taxon>Bacteria</taxon>
        <taxon>Bacillati</taxon>
        <taxon>Actinomycetota</taxon>
        <taxon>Actinomycetes</taxon>
        <taxon>Micrococcales</taxon>
        <taxon>Microbacteriaceae</taxon>
        <taxon>Agromyces</taxon>
    </lineage>
</organism>
<reference evidence="4 5" key="1">
    <citation type="submission" date="2018-04" db="EMBL/GenBank/DDBJ databases">
        <authorList>
            <person name="Li J."/>
        </authorList>
    </citation>
    <scope>NUCLEOTIDE SEQUENCE [LARGE SCALE GENOMIC DNA]</scope>
    <source>
        <strain evidence="5">30A</strain>
    </source>
</reference>
<feature type="transmembrane region" description="Helical" evidence="2">
    <location>
        <begin position="288"/>
        <end position="310"/>
    </location>
</feature>
<dbReference type="InterPro" id="IPR029044">
    <property type="entry name" value="Nucleotide-diphossugar_trans"/>
</dbReference>
<dbReference type="RefSeq" id="WP_108595714.1">
    <property type="nucleotide sequence ID" value="NZ_CP028913.1"/>
</dbReference>
<dbReference type="InterPro" id="IPR050834">
    <property type="entry name" value="Glycosyltransf_2"/>
</dbReference>
<keyword evidence="2" id="KW-0472">Membrane</keyword>
<feature type="region of interest" description="Disordered" evidence="1">
    <location>
        <begin position="1"/>
        <end position="34"/>
    </location>
</feature>
<name>A0A2S0WX33_9MICO</name>
<evidence type="ECO:0000313" key="5">
    <source>
        <dbReference type="Proteomes" id="UP000244729"/>
    </source>
</evidence>
<feature type="domain" description="Glycosyltransferase 2-like" evidence="3">
    <location>
        <begin position="40"/>
        <end position="129"/>
    </location>
</feature>
<gene>
    <name evidence="4" type="ORF">DCE93_09730</name>
</gene>
<keyword evidence="4" id="KW-0808">Transferase</keyword>
<proteinExistence type="predicted"/>
<feature type="transmembrane region" description="Helical" evidence="2">
    <location>
        <begin position="316"/>
        <end position="337"/>
    </location>
</feature>
<dbReference type="Pfam" id="PF00535">
    <property type="entry name" value="Glycos_transf_2"/>
    <property type="match status" value="1"/>
</dbReference>
<dbReference type="SUPFAM" id="SSF53448">
    <property type="entry name" value="Nucleotide-diphospho-sugar transferases"/>
    <property type="match status" value="1"/>
</dbReference>
<evidence type="ECO:0000313" key="4">
    <source>
        <dbReference type="EMBL" id="AWB95907.1"/>
    </source>
</evidence>
<sequence>MLSAATSQPDSPGDRVLLRGTRGVKPVSPADGDDNRPALSVVIPSFNSAPWLPSTLVALASAIEAARIAVQVIVVDDGSTDDTADTVRRAAMSFPGAVELVQQPNRGRFLARWEGIDRASAELTLLLDSRVLIDSTALSHVFNDLGGAVAPRPWNAHVRMAPDAPLVGLFWDVPTHIFWGGYLRDPRPMDITKETFDSAPKGTTMFLAPTRVLRDAFRASWPSGDASLMSDDTTVLRWIAEAHPIRIDPGFSATYRPRTTVRGFASHSFLRGTLFVDSYAGTTLARSAVLILLALLPPVAALTVAALAILGRGAGALWLLGIIVALALLPLVPAAVNRCPKRSLLAYTCYLPVFVVPFWAGLVRGIVVHRAKFTRHVSSSESGGSEQETA</sequence>
<dbReference type="KEGG" id="agm:DCE93_09730"/>
<dbReference type="PANTHER" id="PTHR43685:SF3">
    <property type="entry name" value="SLR2126 PROTEIN"/>
    <property type="match status" value="1"/>
</dbReference>
<dbReference type="PANTHER" id="PTHR43685">
    <property type="entry name" value="GLYCOSYLTRANSFERASE"/>
    <property type="match status" value="1"/>
</dbReference>
<keyword evidence="5" id="KW-1185">Reference proteome</keyword>
<evidence type="ECO:0000256" key="2">
    <source>
        <dbReference type="SAM" id="Phobius"/>
    </source>
</evidence>
<accession>A0A2S0WX33</accession>
<dbReference type="InterPro" id="IPR001173">
    <property type="entry name" value="Glyco_trans_2-like"/>
</dbReference>
<evidence type="ECO:0000259" key="3">
    <source>
        <dbReference type="Pfam" id="PF00535"/>
    </source>
</evidence>
<protein>
    <submittedName>
        <fullName evidence="4">Glycosyltransferase family 2 protein</fullName>
    </submittedName>
</protein>